<feature type="transmembrane region" description="Helical" evidence="7">
    <location>
        <begin position="46"/>
        <end position="67"/>
    </location>
</feature>
<name>A0A7K1XYA8_9SPHI</name>
<dbReference type="InterPro" id="IPR006694">
    <property type="entry name" value="Fatty_acid_hydroxylase"/>
</dbReference>
<feature type="transmembrane region" description="Helical" evidence="7">
    <location>
        <begin position="6"/>
        <end position="25"/>
    </location>
</feature>
<keyword evidence="10" id="KW-1185">Reference proteome</keyword>
<feature type="transmembrane region" description="Helical" evidence="7">
    <location>
        <begin position="349"/>
        <end position="367"/>
    </location>
</feature>
<evidence type="ECO:0000256" key="4">
    <source>
        <dbReference type="ARBA" id="ARBA00023002"/>
    </source>
</evidence>
<dbReference type="Pfam" id="PF04116">
    <property type="entry name" value="FA_hydroxylase"/>
    <property type="match status" value="1"/>
</dbReference>
<feature type="transmembrane region" description="Helical" evidence="7">
    <location>
        <begin position="373"/>
        <end position="391"/>
    </location>
</feature>
<accession>A0A7K1XYA8</accession>
<reference evidence="9 10" key="1">
    <citation type="submission" date="2019-11" db="EMBL/GenBank/DDBJ databases">
        <title>Pedobacter sp. HMF7056 Genome sequencing and assembly.</title>
        <authorList>
            <person name="Kang H."/>
            <person name="Kim H."/>
            <person name="Joh K."/>
        </authorList>
    </citation>
    <scope>NUCLEOTIDE SEQUENCE [LARGE SCALE GENOMIC DNA]</scope>
    <source>
        <strain evidence="9 10">HMF7056</strain>
    </source>
</reference>
<dbReference type="AlphaFoldDB" id="A0A7K1XYA8"/>
<keyword evidence="3 7" id="KW-1133">Transmembrane helix</keyword>
<gene>
    <name evidence="9" type="ORF">GS398_10970</name>
</gene>
<keyword evidence="5" id="KW-0443">Lipid metabolism</keyword>
<dbReference type="InterPro" id="IPR051689">
    <property type="entry name" value="Sterol_desaturase/TMEM195"/>
</dbReference>
<evidence type="ECO:0000313" key="10">
    <source>
        <dbReference type="Proteomes" id="UP000451233"/>
    </source>
</evidence>
<protein>
    <submittedName>
        <fullName evidence="9">Sterol desaturase</fullName>
    </submittedName>
</protein>
<feature type="domain" description="Fatty acid hydroxylase" evidence="8">
    <location>
        <begin position="82"/>
        <end position="215"/>
    </location>
</feature>
<evidence type="ECO:0000256" key="7">
    <source>
        <dbReference type="SAM" id="Phobius"/>
    </source>
</evidence>
<evidence type="ECO:0000313" key="9">
    <source>
        <dbReference type="EMBL" id="MXV15827.1"/>
    </source>
</evidence>
<feature type="transmembrane region" description="Helical" evidence="7">
    <location>
        <begin position="79"/>
        <end position="96"/>
    </location>
</feature>
<dbReference type="GO" id="GO:0008610">
    <property type="term" value="P:lipid biosynthetic process"/>
    <property type="evidence" value="ECO:0007669"/>
    <property type="project" value="InterPro"/>
</dbReference>
<dbReference type="GO" id="GO:0005506">
    <property type="term" value="F:iron ion binding"/>
    <property type="evidence" value="ECO:0007669"/>
    <property type="project" value="InterPro"/>
</dbReference>
<keyword evidence="2 7" id="KW-0812">Transmembrane</keyword>
<organism evidence="9 10">
    <name type="scientific">Hufsiella ginkgonis</name>
    <dbReference type="NCBI Taxonomy" id="2695274"/>
    <lineage>
        <taxon>Bacteria</taxon>
        <taxon>Pseudomonadati</taxon>
        <taxon>Bacteroidota</taxon>
        <taxon>Sphingobacteriia</taxon>
        <taxon>Sphingobacteriales</taxon>
        <taxon>Sphingobacteriaceae</taxon>
        <taxon>Hufsiella</taxon>
    </lineage>
</organism>
<dbReference type="PANTHER" id="PTHR21624:SF1">
    <property type="entry name" value="ALKYLGLYCEROL MONOOXYGENASE"/>
    <property type="match status" value="1"/>
</dbReference>
<dbReference type="PANTHER" id="PTHR21624">
    <property type="entry name" value="STEROL DESATURASE-RELATED PROTEIN"/>
    <property type="match status" value="1"/>
</dbReference>
<evidence type="ECO:0000256" key="2">
    <source>
        <dbReference type="ARBA" id="ARBA00022692"/>
    </source>
</evidence>
<comment type="caution">
    <text evidence="9">The sequence shown here is derived from an EMBL/GenBank/DDBJ whole genome shotgun (WGS) entry which is preliminary data.</text>
</comment>
<feature type="transmembrane region" description="Helical" evidence="7">
    <location>
        <begin position="298"/>
        <end position="318"/>
    </location>
</feature>
<sequence length="407" mass="48108">MNHVYEAFAVPGFLLFMAIEFIYARRKKKKEIFKFSSSITNISIGVADRLMDLFFSGSFYALYYYVYKNFHFFDIGKSWYVWVILILATDLVWYWYHRLGHEVNVLWGAHIVHHQSEEFNYTVSARITIFQAFVRTVFWSFLPLVGFHPDMVIPILLFHGAYSFFTHTQMIGKLGFLENILITPSHHRVHHASDEKYLNKNYGDVFVFWDMLFGTFQREQEAPTYGITHPLKSNSFLWQHFHYVLEIAVAVNRAATFKDKFLAVFGPPENMDPRIRPALERKYKIHTEKAQTNANFRFYLNFQLAVSIISLFVMSVMYDQMETASIVAISSTILVTLINCGALLEQKRWIYYLEIIRFFIPIIYVSQQYAGPEFLITMTVTFIIVSMLFPLQEWYHKRLFEERPELA</sequence>
<evidence type="ECO:0000259" key="8">
    <source>
        <dbReference type="Pfam" id="PF04116"/>
    </source>
</evidence>
<proteinExistence type="predicted"/>
<dbReference type="GO" id="GO:0012505">
    <property type="term" value="C:endomembrane system"/>
    <property type="evidence" value="ECO:0007669"/>
    <property type="project" value="UniProtKB-SubCell"/>
</dbReference>
<dbReference type="Proteomes" id="UP000451233">
    <property type="component" value="Unassembled WGS sequence"/>
</dbReference>
<evidence type="ECO:0000256" key="3">
    <source>
        <dbReference type="ARBA" id="ARBA00022989"/>
    </source>
</evidence>
<evidence type="ECO:0000256" key="6">
    <source>
        <dbReference type="ARBA" id="ARBA00023136"/>
    </source>
</evidence>
<dbReference type="GO" id="GO:0016020">
    <property type="term" value="C:membrane"/>
    <property type="evidence" value="ECO:0007669"/>
    <property type="project" value="GOC"/>
</dbReference>
<keyword evidence="6 7" id="KW-0472">Membrane</keyword>
<evidence type="ECO:0000256" key="5">
    <source>
        <dbReference type="ARBA" id="ARBA00023098"/>
    </source>
</evidence>
<dbReference type="GO" id="GO:0006643">
    <property type="term" value="P:membrane lipid metabolic process"/>
    <property type="evidence" value="ECO:0007669"/>
    <property type="project" value="TreeGrafter"/>
</dbReference>
<comment type="subcellular location">
    <subcellularLocation>
        <location evidence="1">Endomembrane system</location>
        <topology evidence="1">Multi-pass membrane protein</topology>
    </subcellularLocation>
</comment>
<dbReference type="EMBL" id="WVHS01000002">
    <property type="protein sequence ID" value="MXV15827.1"/>
    <property type="molecule type" value="Genomic_DNA"/>
</dbReference>
<feature type="transmembrane region" description="Helical" evidence="7">
    <location>
        <begin position="324"/>
        <end position="344"/>
    </location>
</feature>
<keyword evidence="4" id="KW-0560">Oxidoreductase</keyword>
<evidence type="ECO:0000256" key="1">
    <source>
        <dbReference type="ARBA" id="ARBA00004127"/>
    </source>
</evidence>
<dbReference type="GO" id="GO:0050479">
    <property type="term" value="F:glyceryl-ether monooxygenase activity"/>
    <property type="evidence" value="ECO:0007669"/>
    <property type="project" value="TreeGrafter"/>
</dbReference>